<evidence type="ECO:0000256" key="3">
    <source>
        <dbReference type="ARBA" id="ARBA00023237"/>
    </source>
</evidence>
<dbReference type="Pfam" id="PF13441">
    <property type="entry name" value="Gly-zipper_YMGG"/>
    <property type="match status" value="1"/>
</dbReference>
<keyword evidence="2 4" id="KW-0472">Membrane</keyword>
<evidence type="ECO:0000259" key="5">
    <source>
        <dbReference type="PROSITE" id="PS51123"/>
    </source>
</evidence>
<dbReference type="InterPro" id="IPR036737">
    <property type="entry name" value="OmpA-like_sf"/>
</dbReference>
<gene>
    <name evidence="6" type="ORF">ACFQS8_09510</name>
</gene>
<feature type="domain" description="OmpA-like" evidence="5">
    <location>
        <begin position="104"/>
        <end position="221"/>
    </location>
</feature>
<dbReference type="PANTHER" id="PTHR30329:SF21">
    <property type="entry name" value="LIPOPROTEIN YIAD-RELATED"/>
    <property type="match status" value="1"/>
</dbReference>
<dbReference type="PROSITE" id="PS51257">
    <property type="entry name" value="PROKAR_LIPOPROTEIN"/>
    <property type="match status" value="1"/>
</dbReference>
<evidence type="ECO:0000256" key="1">
    <source>
        <dbReference type="ARBA" id="ARBA00004442"/>
    </source>
</evidence>
<reference evidence="7" key="1">
    <citation type="journal article" date="2019" name="Int. J. Syst. Evol. Microbiol.">
        <title>The Global Catalogue of Microorganisms (GCM) 10K type strain sequencing project: providing services to taxonomists for standard genome sequencing and annotation.</title>
        <authorList>
            <consortium name="The Broad Institute Genomics Platform"/>
            <consortium name="The Broad Institute Genome Sequencing Center for Infectious Disease"/>
            <person name="Wu L."/>
            <person name="Ma J."/>
        </authorList>
    </citation>
    <scope>NUCLEOTIDE SEQUENCE [LARGE SCALE GENOMIC DNA]</scope>
    <source>
        <strain evidence="7">CCUG 51308</strain>
    </source>
</reference>
<organism evidence="6 7">
    <name type="scientific">Hirschia litorea</name>
    <dbReference type="NCBI Taxonomy" id="1199156"/>
    <lineage>
        <taxon>Bacteria</taxon>
        <taxon>Pseudomonadati</taxon>
        <taxon>Pseudomonadota</taxon>
        <taxon>Alphaproteobacteria</taxon>
        <taxon>Hyphomonadales</taxon>
        <taxon>Hyphomonadaceae</taxon>
        <taxon>Hirschia</taxon>
    </lineage>
</organism>
<dbReference type="InterPro" id="IPR006664">
    <property type="entry name" value="OMP_bac"/>
</dbReference>
<name>A0ABW2ILX2_9PROT</name>
<keyword evidence="3" id="KW-0998">Cell outer membrane</keyword>
<dbReference type="EMBL" id="JBHTBR010000005">
    <property type="protein sequence ID" value="MFC7291851.1"/>
    <property type="molecule type" value="Genomic_DNA"/>
</dbReference>
<sequence>MKNLIAFTALSTTILVAGCQTTDPYSRETKTSNTTKGAIIGALGGAVVGALTNTSDGEQAAKNAMIGAGIGAVAGGATGRYMDQQEKKLRERLDETGVGIQRVGDTIQLVMPGDITFATGRAEVTTDFDYVLQDVGLVLQEFNKTIVYVDGHTDTVGSYQKNAELSQARANNVAARLMQEGVLGGRLVVTGYGESRLKVPTGDGVNEPRNRRVEIRLEPYTG</sequence>
<accession>A0ABW2ILX2</accession>
<dbReference type="Pfam" id="PF00691">
    <property type="entry name" value="OmpA"/>
    <property type="match status" value="1"/>
</dbReference>
<dbReference type="PANTHER" id="PTHR30329">
    <property type="entry name" value="STATOR ELEMENT OF FLAGELLAR MOTOR COMPLEX"/>
    <property type="match status" value="1"/>
</dbReference>
<comment type="subcellular location">
    <subcellularLocation>
        <location evidence="1">Cell outer membrane</location>
    </subcellularLocation>
</comment>
<dbReference type="Gene3D" id="3.30.1330.60">
    <property type="entry name" value="OmpA-like domain"/>
    <property type="match status" value="1"/>
</dbReference>
<dbReference type="Proteomes" id="UP001596492">
    <property type="component" value="Unassembled WGS sequence"/>
</dbReference>
<proteinExistence type="predicted"/>
<dbReference type="PRINTS" id="PR01021">
    <property type="entry name" value="OMPADOMAIN"/>
</dbReference>
<comment type="caution">
    <text evidence="6">The sequence shown here is derived from an EMBL/GenBank/DDBJ whole genome shotgun (WGS) entry which is preliminary data.</text>
</comment>
<dbReference type="RefSeq" id="WP_382167089.1">
    <property type="nucleotide sequence ID" value="NZ_JBHTBR010000005.1"/>
</dbReference>
<evidence type="ECO:0000256" key="4">
    <source>
        <dbReference type="PROSITE-ProRule" id="PRU00473"/>
    </source>
</evidence>
<dbReference type="InterPro" id="IPR050330">
    <property type="entry name" value="Bact_OuterMem_StrucFunc"/>
</dbReference>
<protein>
    <submittedName>
        <fullName evidence="6">OmpA family protein</fullName>
    </submittedName>
</protein>
<keyword evidence="7" id="KW-1185">Reference proteome</keyword>
<evidence type="ECO:0000313" key="7">
    <source>
        <dbReference type="Proteomes" id="UP001596492"/>
    </source>
</evidence>
<dbReference type="InterPro" id="IPR006665">
    <property type="entry name" value="OmpA-like"/>
</dbReference>
<dbReference type="InterPro" id="IPR027367">
    <property type="entry name" value="Gly-zipper_YMGG"/>
</dbReference>
<dbReference type="CDD" id="cd07185">
    <property type="entry name" value="OmpA_C-like"/>
    <property type="match status" value="1"/>
</dbReference>
<evidence type="ECO:0000313" key="6">
    <source>
        <dbReference type="EMBL" id="MFC7291851.1"/>
    </source>
</evidence>
<dbReference type="SUPFAM" id="SSF103088">
    <property type="entry name" value="OmpA-like"/>
    <property type="match status" value="1"/>
</dbReference>
<dbReference type="PROSITE" id="PS51123">
    <property type="entry name" value="OMPA_2"/>
    <property type="match status" value="1"/>
</dbReference>
<evidence type="ECO:0000256" key="2">
    <source>
        <dbReference type="ARBA" id="ARBA00023136"/>
    </source>
</evidence>